<dbReference type="Gene3D" id="1.20.1740.10">
    <property type="entry name" value="Amino acid/polyamine transporter I"/>
    <property type="match status" value="1"/>
</dbReference>
<feature type="transmembrane region" description="Helical" evidence="8">
    <location>
        <begin position="220"/>
        <end position="241"/>
    </location>
</feature>
<evidence type="ECO:0000256" key="1">
    <source>
        <dbReference type="ARBA" id="ARBA00004141"/>
    </source>
</evidence>
<dbReference type="AlphaFoldDB" id="A0A5R9F5Z1"/>
<dbReference type="Pfam" id="PF03845">
    <property type="entry name" value="Spore_permease"/>
    <property type="match status" value="1"/>
</dbReference>
<dbReference type="InterPro" id="IPR004761">
    <property type="entry name" value="Spore_GerAB"/>
</dbReference>
<evidence type="ECO:0000256" key="4">
    <source>
        <dbReference type="ARBA" id="ARBA00022544"/>
    </source>
</evidence>
<keyword evidence="10" id="KW-1185">Reference proteome</keyword>
<evidence type="ECO:0000256" key="5">
    <source>
        <dbReference type="ARBA" id="ARBA00022692"/>
    </source>
</evidence>
<evidence type="ECO:0000313" key="9">
    <source>
        <dbReference type="EMBL" id="TLS35225.1"/>
    </source>
</evidence>
<evidence type="ECO:0000256" key="2">
    <source>
        <dbReference type="ARBA" id="ARBA00007998"/>
    </source>
</evidence>
<feature type="transmembrane region" description="Helical" evidence="8">
    <location>
        <begin position="334"/>
        <end position="356"/>
    </location>
</feature>
<feature type="transmembrane region" description="Helical" evidence="8">
    <location>
        <begin position="119"/>
        <end position="137"/>
    </location>
</feature>
<proteinExistence type="inferred from homology"/>
<dbReference type="EMBL" id="SWLG01000026">
    <property type="protein sequence ID" value="TLS35225.1"/>
    <property type="molecule type" value="Genomic_DNA"/>
</dbReference>
<evidence type="ECO:0000313" key="10">
    <source>
        <dbReference type="Proteomes" id="UP000308230"/>
    </source>
</evidence>
<dbReference type="OrthoDB" id="2446105at2"/>
<keyword evidence="3" id="KW-0813">Transport</keyword>
<organism evidence="9 10">
    <name type="scientific">Exobacillus caeni</name>
    <dbReference type="NCBI Taxonomy" id="2574798"/>
    <lineage>
        <taxon>Bacteria</taxon>
        <taxon>Bacillati</taxon>
        <taxon>Bacillota</taxon>
        <taxon>Bacilli</taxon>
        <taxon>Bacillales</taxon>
        <taxon>Guptibacillaceae</taxon>
        <taxon>Exobacillus</taxon>
    </lineage>
</organism>
<feature type="transmembrane region" description="Helical" evidence="8">
    <location>
        <begin position="146"/>
        <end position="168"/>
    </location>
</feature>
<feature type="transmembrane region" description="Helical" evidence="8">
    <location>
        <begin position="44"/>
        <end position="63"/>
    </location>
</feature>
<dbReference type="GO" id="GO:0009847">
    <property type="term" value="P:spore germination"/>
    <property type="evidence" value="ECO:0007669"/>
    <property type="project" value="InterPro"/>
</dbReference>
<keyword evidence="5 8" id="KW-0812">Transmembrane</keyword>
<evidence type="ECO:0000256" key="6">
    <source>
        <dbReference type="ARBA" id="ARBA00022989"/>
    </source>
</evidence>
<dbReference type="RefSeq" id="WP_138129302.1">
    <property type="nucleotide sequence ID" value="NZ_SWLG01000026.1"/>
</dbReference>
<feature type="transmembrane region" description="Helical" evidence="8">
    <location>
        <begin position="188"/>
        <end position="208"/>
    </location>
</feature>
<sequence length="366" mass="42400">MTKKRNKTITKLQAFFLIVQTQIGVGVLSLPFDVHKVAQKDGWISAFIAGIGVQLSIFLIWFLNKRFPSLHIFEINQKVLGKWVGSVTSLFYLVYYFGIFLLINLLATRIIKTWAFPHTPSWVFYLIFTFLITYICIETLRVIARFYVFVSLFIVLLIAISLTAYSLVDFRYIFPIGEAGISNILKGSKQVLLSMLGFEFLLFLYPFIEGDEKSILKTATLANVFVTVLYVFLIFTTLIFFTPTELNIVPEPLLYMLKSFHFRVLERYDLLFLSIWIVSVLTSLITYFYLTVKGMESFRKKRSNIPIYMLSILGYIILTFFPEDPFKLQRFSSFLTNLSYLFFCGFPLLLLIVSLLSKRKEGEGQA</sequence>
<protein>
    <submittedName>
        <fullName evidence="9">Uncharacterized protein</fullName>
    </submittedName>
</protein>
<keyword evidence="7 8" id="KW-0472">Membrane</keyword>
<comment type="similarity">
    <text evidence="2">Belongs to the amino acid-polyamine-organocation (APC) superfamily. Spore germination protein (SGP) (TC 2.A.3.9) family.</text>
</comment>
<dbReference type="PANTHER" id="PTHR34975">
    <property type="entry name" value="SPORE GERMINATION PROTEIN A2"/>
    <property type="match status" value="1"/>
</dbReference>
<accession>A0A5R9F5Z1</accession>
<keyword evidence="4" id="KW-0309">Germination</keyword>
<comment type="caution">
    <text evidence="9">The sequence shown here is derived from an EMBL/GenBank/DDBJ whole genome shotgun (WGS) entry which is preliminary data.</text>
</comment>
<evidence type="ECO:0000256" key="8">
    <source>
        <dbReference type="SAM" id="Phobius"/>
    </source>
</evidence>
<comment type="subcellular location">
    <subcellularLocation>
        <location evidence="1">Membrane</location>
        <topology evidence="1">Multi-pass membrane protein</topology>
    </subcellularLocation>
</comment>
<feature type="transmembrane region" description="Helical" evidence="8">
    <location>
        <begin position="304"/>
        <end position="322"/>
    </location>
</feature>
<dbReference type="GO" id="GO:0016020">
    <property type="term" value="C:membrane"/>
    <property type="evidence" value="ECO:0007669"/>
    <property type="project" value="UniProtKB-SubCell"/>
</dbReference>
<feature type="transmembrane region" description="Helical" evidence="8">
    <location>
        <begin position="270"/>
        <end position="292"/>
    </location>
</feature>
<dbReference type="NCBIfam" id="TIGR00912">
    <property type="entry name" value="2A0309"/>
    <property type="match status" value="1"/>
</dbReference>
<keyword evidence="6 8" id="KW-1133">Transmembrane helix</keyword>
<gene>
    <name evidence="9" type="ORF">FCL54_21750</name>
</gene>
<dbReference type="PANTHER" id="PTHR34975:SF2">
    <property type="entry name" value="SPORE GERMINATION PROTEIN A2"/>
    <property type="match status" value="1"/>
</dbReference>
<name>A0A5R9F5Z1_9BACL</name>
<reference evidence="9 10" key="1">
    <citation type="submission" date="2019-04" db="EMBL/GenBank/DDBJ databases">
        <title>Bacillus caeni sp. nov., a bacterium isolated from mangrove sediment.</title>
        <authorList>
            <person name="Huang H."/>
            <person name="Mo K."/>
            <person name="Hu Y."/>
        </authorList>
    </citation>
    <scope>NUCLEOTIDE SEQUENCE [LARGE SCALE GENOMIC DNA]</scope>
    <source>
        <strain evidence="9 10">HB172195</strain>
    </source>
</reference>
<feature type="transmembrane region" description="Helical" evidence="8">
    <location>
        <begin position="12"/>
        <end position="32"/>
    </location>
</feature>
<evidence type="ECO:0000256" key="3">
    <source>
        <dbReference type="ARBA" id="ARBA00022448"/>
    </source>
</evidence>
<dbReference type="Proteomes" id="UP000308230">
    <property type="component" value="Unassembled WGS sequence"/>
</dbReference>
<evidence type="ECO:0000256" key="7">
    <source>
        <dbReference type="ARBA" id="ARBA00023136"/>
    </source>
</evidence>
<feature type="transmembrane region" description="Helical" evidence="8">
    <location>
        <begin position="83"/>
        <end position="107"/>
    </location>
</feature>